<evidence type="ECO:0000313" key="4">
    <source>
        <dbReference type="Proteomes" id="UP000000663"/>
    </source>
</evidence>
<dbReference type="Pfam" id="PF00016">
    <property type="entry name" value="RuBisCO_large"/>
    <property type="match status" value="1"/>
</dbReference>
<protein>
    <submittedName>
        <fullName evidence="3">Ribulose 1,5-bisphosphate carboxylase (RuBisCO),large subunit</fullName>
        <ecNumber evidence="3">4.1.1.39</ecNumber>
    </submittedName>
</protein>
<accession>Q0W7E3</accession>
<organism evidence="3 4">
    <name type="scientific">Methanocella arvoryzae (strain DSM 22066 / NBRC 105507 / MRE50)</name>
    <dbReference type="NCBI Taxonomy" id="351160"/>
    <lineage>
        <taxon>Archaea</taxon>
        <taxon>Methanobacteriati</taxon>
        <taxon>Methanobacteriota</taxon>
        <taxon>Stenosarchaea group</taxon>
        <taxon>Methanomicrobia</taxon>
        <taxon>Methanocellales</taxon>
        <taxon>Methanocellaceae</taxon>
        <taxon>Methanocella</taxon>
    </lineage>
</organism>
<dbReference type="SMR" id="Q0W7E3"/>
<keyword evidence="3" id="KW-0456">Lyase</keyword>
<dbReference type="InterPro" id="IPR036422">
    <property type="entry name" value="RuBisCO_lsu_N_sf"/>
</dbReference>
<reference evidence="3 4" key="1">
    <citation type="journal article" date="2006" name="Science">
        <title>Genome of rice cluster I archaea -- the key methane producers in the rice rhizosphere.</title>
        <authorList>
            <person name="Erkel C."/>
            <person name="Kube M."/>
            <person name="Reinhardt R."/>
            <person name="Liesack W."/>
        </authorList>
    </citation>
    <scope>NUCLEOTIDE SEQUENCE [LARGE SCALE GENOMIC DNA]</scope>
    <source>
        <strain evidence="4">DSM 22066 / NBRC 105507 / MRE50</strain>
    </source>
</reference>
<dbReference type="Gene3D" id="3.20.20.110">
    <property type="entry name" value="Ribulose bisphosphate carboxylase, large subunit, C-terminal domain"/>
    <property type="match status" value="1"/>
</dbReference>
<dbReference type="PANTHER" id="PTHR42704:SF17">
    <property type="entry name" value="RIBULOSE BISPHOSPHATE CARBOXYLASE LARGE CHAIN"/>
    <property type="match status" value="1"/>
</dbReference>
<dbReference type="GO" id="GO:0000287">
    <property type="term" value="F:magnesium ion binding"/>
    <property type="evidence" value="ECO:0007669"/>
    <property type="project" value="InterPro"/>
</dbReference>
<dbReference type="AlphaFoldDB" id="Q0W7E3"/>
<dbReference type="InterPro" id="IPR036376">
    <property type="entry name" value="RuBisCO_lsu_C_sf"/>
</dbReference>
<dbReference type="InterPro" id="IPR033966">
    <property type="entry name" value="RuBisCO"/>
</dbReference>
<dbReference type="InterPro" id="IPR000685">
    <property type="entry name" value="RuBisCO_lsu_C"/>
</dbReference>
<dbReference type="InterPro" id="IPR017443">
    <property type="entry name" value="RuBisCO_lsu_fd_N"/>
</dbReference>
<dbReference type="SUPFAM" id="SSF54966">
    <property type="entry name" value="RuBisCO, large subunit, small (N-terminal) domain"/>
    <property type="match status" value="1"/>
</dbReference>
<dbReference type="SUPFAM" id="SSF51649">
    <property type="entry name" value="RuBisCo, C-terminal domain"/>
    <property type="match status" value="1"/>
</dbReference>
<gene>
    <name evidence="3" type="primary">rbcL</name>
    <name evidence="3" type="ORF">RCIX222</name>
</gene>
<sequence length="412" mass="45052">MAIHGDKDLIIQVPLTLINIMTMVRTTYYVEADAPIAKVAKEIAAEQSTGTWTEVAAEKEVHEKLGAHVVSAEGNTVVIDFPVEIFEPDNVPQILSVVAGNLFGLGGLKACRLMDVDFGPLTKYYNGPEFGIEEVRKILGVYDRPLVGTIIKPKVGLSPKRTAEVAEQAALGGLDLIKDDETLTDQKFCPLEERLTMVMDRLHKVEDRIGKPCFYAVNVTCGADMIVERAERAVELGANMVMVDILTAGFSAVQALTDEKIGVPIHIHRTMHGALTRGKYGIAMPVISKLTRMCGGTNLHTGTYAGKMERNVCEIDASRDILRKPWAGYKRVWPVSSGGLYPQKVRENLDCYGIDVILQAGGGIHGHPEGTTVGVKAMFQAVEAWQQQKTLEEYAKTHKELAGALKQWGPSQ</sequence>
<keyword evidence="4" id="KW-1185">Reference proteome</keyword>
<dbReference type="EC" id="4.1.1.39" evidence="3"/>
<dbReference type="STRING" id="351160.RCIX222"/>
<dbReference type="CDD" id="cd08148">
    <property type="entry name" value="RuBisCO_large"/>
    <property type="match status" value="1"/>
</dbReference>
<evidence type="ECO:0000259" key="1">
    <source>
        <dbReference type="Pfam" id="PF00016"/>
    </source>
</evidence>
<dbReference type="Pfam" id="PF02788">
    <property type="entry name" value="RuBisCO_large_N"/>
    <property type="match status" value="1"/>
</dbReference>
<proteinExistence type="predicted"/>
<dbReference type="EMBL" id="AM114193">
    <property type="protein sequence ID" value="CAJ35700.1"/>
    <property type="molecule type" value="Genomic_DNA"/>
</dbReference>
<dbReference type="PANTHER" id="PTHR42704">
    <property type="entry name" value="RIBULOSE BISPHOSPHATE CARBOXYLASE"/>
    <property type="match status" value="1"/>
</dbReference>
<dbReference type="KEGG" id="rci:RCIX222"/>
<evidence type="ECO:0000259" key="2">
    <source>
        <dbReference type="Pfam" id="PF02788"/>
    </source>
</evidence>
<dbReference type="Gene3D" id="3.30.70.150">
    <property type="entry name" value="RuBisCO large subunit, N-terminal domain"/>
    <property type="match status" value="1"/>
</dbReference>
<dbReference type="SFLD" id="SFLDG00301">
    <property type="entry name" value="RuBisCO-like_proteins"/>
    <property type="match status" value="1"/>
</dbReference>
<dbReference type="PATRIC" id="fig|351160.9.peg.2536"/>
<name>Q0W7E3_METAR</name>
<dbReference type="GO" id="GO:0015977">
    <property type="term" value="P:carbon fixation"/>
    <property type="evidence" value="ECO:0007669"/>
    <property type="project" value="InterPro"/>
</dbReference>
<dbReference type="GO" id="GO:0016984">
    <property type="term" value="F:ribulose-bisphosphate carboxylase activity"/>
    <property type="evidence" value="ECO:0007669"/>
    <property type="project" value="UniProtKB-EC"/>
</dbReference>
<feature type="domain" description="Ribulose bisphosphate carboxylase large subunit ferrodoxin-like N-terminal" evidence="2">
    <location>
        <begin position="31"/>
        <end position="118"/>
    </location>
</feature>
<dbReference type="SFLD" id="SFLDS00014">
    <property type="entry name" value="RuBisCO"/>
    <property type="match status" value="1"/>
</dbReference>
<evidence type="ECO:0000313" key="3">
    <source>
        <dbReference type="EMBL" id="CAJ35700.1"/>
    </source>
</evidence>
<dbReference type="eggNOG" id="arCOG04443">
    <property type="taxonomic scope" value="Archaea"/>
</dbReference>
<dbReference type="Proteomes" id="UP000000663">
    <property type="component" value="Chromosome"/>
</dbReference>
<feature type="domain" description="Ribulose bisphosphate carboxylase large subunit C-terminal" evidence="1">
    <location>
        <begin position="131"/>
        <end position="408"/>
    </location>
</feature>